<proteinExistence type="predicted"/>
<gene>
    <name evidence="1" type="ordered locus">TTX_0813</name>
</gene>
<dbReference type="HOGENOM" id="CLU_3039264_0_0_2"/>
<dbReference type="STRING" id="768679.TTX_0813"/>
<reference evidence="1 2" key="1">
    <citation type="journal article" date="2011" name="PLoS ONE">
        <title>The complete genome sequence of Thermoproteus tenax: a physiologically versatile member of the Crenarchaeota.</title>
        <authorList>
            <person name="Siebers B."/>
            <person name="Zaparty M."/>
            <person name="Raddatz G."/>
            <person name="Tjaden B."/>
            <person name="Albers S.V."/>
            <person name="Bell S.D."/>
            <person name="Blombach F."/>
            <person name="Kletzin A."/>
            <person name="Kyrpides N."/>
            <person name="Lanz C."/>
            <person name="Plagens A."/>
            <person name="Rampp M."/>
            <person name="Rosinus A."/>
            <person name="von Jan M."/>
            <person name="Makarova K.S."/>
            <person name="Klenk H.P."/>
            <person name="Schuster S.C."/>
            <person name="Hensel R."/>
        </authorList>
    </citation>
    <scope>NUCLEOTIDE SEQUENCE [LARGE SCALE GENOMIC DNA]</scope>
    <source>
        <strain evidence="2">ATCC 35583 / DSM 2078 / JCM 9277 / NBRC 100435 / Kra 1</strain>
    </source>
</reference>
<dbReference type="EMBL" id="FN869859">
    <property type="protein sequence ID" value="CCC81466.1"/>
    <property type="molecule type" value="Genomic_DNA"/>
</dbReference>
<accession>G4RPH1</accession>
<dbReference type="KEGG" id="ttn:TTX_0813"/>
<protein>
    <submittedName>
        <fullName evidence="1">Artificial of inactivated transposase</fullName>
    </submittedName>
</protein>
<dbReference type="Proteomes" id="UP000002654">
    <property type="component" value="Chromosome"/>
</dbReference>
<dbReference type="eggNOG" id="arCOG00679">
    <property type="taxonomic scope" value="Archaea"/>
</dbReference>
<keyword evidence="2" id="KW-1185">Reference proteome</keyword>
<dbReference type="AlphaFoldDB" id="G4RPH1"/>
<dbReference type="PATRIC" id="fig|768679.9.peg.820"/>
<evidence type="ECO:0000313" key="1">
    <source>
        <dbReference type="EMBL" id="CCC81466.1"/>
    </source>
</evidence>
<name>G4RPH1_THETK</name>
<organism evidence="1 2">
    <name type="scientific">Thermoproteus tenax (strain ATCC 35583 / DSM 2078 / JCM 9277 / NBRC 100435 / Kra 1)</name>
    <dbReference type="NCBI Taxonomy" id="768679"/>
    <lineage>
        <taxon>Archaea</taxon>
        <taxon>Thermoproteota</taxon>
        <taxon>Thermoprotei</taxon>
        <taxon>Thermoproteales</taxon>
        <taxon>Thermoproteaceae</taxon>
        <taxon>Thermoproteus</taxon>
    </lineage>
</organism>
<evidence type="ECO:0000313" key="2">
    <source>
        <dbReference type="Proteomes" id="UP000002654"/>
    </source>
</evidence>
<dbReference type="PaxDb" id="768679-TTX_0813"/>
<sequence>MISRIDGPVLRDRIYRVGFGGMLREIVRKARERGIPMIRVNPKGTSSSARGAGL</sequence>